<dbReference type="Proteomes" id="UP001564657">
    <property type="component" value="Unassembled WGS sequence"/>
</dbReference>
<evidence type="ECO:0000256" key="4">
    <source>
        <dbReference type="SAM" id="Phobius"/>
    </source>
</evidence>
<evidence type="ECO:0000313" key="7">
    <source>
        <dbReference type="Proteomes" id="UP001564657"/>
    </source>
</evidence>
<keyword evidence="7" id="KW-1185">Reference proteome</keyword>
<evidence type="ECO:0000256" key="1">
    <source>
        <dbReference type="ARBA" id="ARBA00022679"/>
    </source>
</evidence>
<keyword evidence="2" id="KW-0378">Hydrolase</keyword>
<dbReference type="Pfam" id="PF04970">
    <property type="entry name" value="LRAT"/>
    <property type="match status" value="1"/>
</dbReference>
<dbReference type="PANTHER" id="PTHR13943">
    <property type="entry name" value="HRAS-LIKE SUPPRESSOR - RELATED"/>
    <property type="match status" value="1"/>
</dbReference>
<keyword evidence="4" id="KW-0472">Membrane</keyword>
<gene>
    <name evidence="6" type="ORF">AB8U03_08910</name>
</gene>
<keyword evidence="4" id="KW-1133">Transmembrane helix</keyword>
<name>A0ABV4BNG6_9CLOT</name>
<dbReference type="InterPro" id="IPR007053">
    <property type="entry name" value="LRAT_dom"/>
</dbReference>
<keyword evidence="4" id="KW-0812">Transmembrane</keyword>
<organism evidence="6 7">
    <name type="scientific">Clostridium moutaii</name>
    <dbReference type="NCBI Taxonomy" id="3240932"/>
    <lineage>
        <taxon>Bacteria</taxon>
        <taxon>Bacillati</taxon>
        <taxon>Bacillota</taxon>
        <taxon>Clostridia</taxon>
        <taxon>Eubacteriales</taxon>
        <taxon>Clostridiaceae</taxon>
        <taxon>Clostridium</taxon>
    </lineage>
</organism>
<keyword evidence="3" id="KW-0443">Lipid metabolism</keyword>
<keyword evidence="1" id="KW-0808">Transferase</keyword>
<dbReference type="PROSITE" id="PS51934">
    <property type="entry name" value="LRAT"/>
    <property type="match status" value="1"/>
</dbReference>
<feature type="transmembrane region" description="Helical" evidence="4">
    <location>
        <begin position="6"/>
        <end position="27"/>
    </location>
</feature>
<evidence type="ECO:0000256" key="2">
    <source>
        <dbReference type="ARBA" id="ARBA00022801"/>
    </source>
</evidence>
<reference evidence="6 7" key="1">
    <citation type="submission" date="2024-08" db="EMBL/GenBank/DDBJ databases">
        <title>Clostridium lapicellarii sp. nov., and Clostridium renhuaiense sp. nov., two species isolated from the mud in a fermentation cellar used for producing sauce-flavour Chinese liquors.</title>
        <authorList>
            <person name="Yang F."/>
            <person name="Wang H."/>
            <person name="Chen L.Q."/>
            <person name="Zhou N."/>
            <person name="Lu J.J."/>
            <person name="Pu X.X."/>
            <person name="Wan B."/>
            <person name="Wang L."/>
            <person name="Liu S.J."/>
        </authorList>
    </citation>
    <scope>NUCLEOTIDE SEQUENCE [LARGE SCALE GENOMIC DNA]</scope>
    <source>
        <strain evidence="6 7">MT-5</strain>
    </source>
</reference>
<proteinExistence type="predicted"/>
<keyword evidence="6" id="KW-0012">Acyltransferase</keyword>
<dbReference type="PANTHER" id="PTHR13943:SF77">
    <property type="entry name" value="LRAT DOMAIN-CONTAINING PROTEIN"/>
    <property type="match status" value="1"/>
</dbReference>
<dbReference type="Gene3D" id="3.90.1720.10">
    <property type="entry name" value="endopeptidase domain like (from Nostoc punctiforme)"/>
    <property type="match status" value="1"/>
</dbReference>
<evidence type="ECO:0000313" key="6">
    <source>
        <dbReference type="EMBL" id="MEY8000314.1"/>
    </source>
</evidence>
<comment type="caution">
    <text evidence="6">The sequence shown here is derived from an EMBL/GenBank/DDBJ whole genome shotgun (WGS) entry which is preliminary data.</text>
</comment>
<evidence type="ECO:0000256" key="3">
    <source>
        <dbReference type="ARBA" id="ARBA00023098"/>
    </source>
</evidence>
<dbReference type="GO" id="GO:0016746">
    <property type="term" value="F:acyltransferase activity"/>
    <property type="evidence" value="ECO:0007669"/>
    <property type="project" value="UniProtKB-KW"/>
</dbReference>
<protein>
    <submittedName>
        <fullName evidence="6">Lecithin retinol acyltransferase family protein</fullName>
    </submittedName>
</protein>
<dbReference type="EMBL" id="JBGEWD010000007">
    <property type="protein sequence ID" value="MEY8000314.1"/>
    <property type="molecule type" value="Genomic_DNA"/>
</dbReference>
<dbReference type="InterPro" id="IPR051496">
    <property type="entry name" value="H-rev107_PLA/AT"/>
</dbReference>
<sequence>MKKYFFVKLISIFIIIAAAFFICRTYIFQNKATNIYKYSQIQIPLEGQIIWNDSTLKNISVKDKNNDTIDVYIFPSANGKTLLINPPLDGFNENDKIYVTLSSNLHFKNYRMKEDKKLCFTIKAGNSSTLSRIVRKPQYGDIVGTTDNFMGYKYNHYGIYIGNNKVIHYCSSTGTATDAQIKETDMDTYFKPGNYFILNVKSSVEFNPKETVKRAETRLGEKSYNLLENNCEHFVIWAKTGNSKSYQLTNLSQSELAQIKIFTAMGINLQ</sequence>
<evidence type="ECO:0000259" key="5">
    <source>
        <dbReference type="PROSITE" id="PS51934"/>
    </source>
</evidence>
<accession>A0ABV4BNG6</accession>
<feature type="domain" description="LRAT" evidence="5">
    <location>
        <begin position="146"/>
        <end position="247"/>
    </location>
</feature>
<dbReference type="RefSeq" id="WP_369704201.1">
    <property type="nucleotide sequence ID" value="NZ_JBGEWD010000007.1"/>
</dbReference>